<dbReference type="AlphaFoldDB" id="A0A378MEX8"/>
<feature type="transmembrane region" description="Helical" evidence="1">
    <location>
        <begin position="12"/>
        <end position="34"/>
    </location>
</feature>
<protein>
    <submittedName>
        <fullName evidence="2">Uncharacterized protein</fullName>
    </submittedName>
</protein>
<reference evidence="2 3" key="1">
    <citation type="submission" date="2018-06" db="EMBL/GenBank/DDBJ databases">
        <authorList>
            <consortium name="Pathogen Informatics"/>
            <person name="Doyle S."/>
        </authorList>
    </citation>
    <scope>NUCLEOTIDE SEQUENCE [LARGE SCALE GENOMIC DNA]</scope>
    <source>
        <strain evidence="3">NCTC 10815</strain>
    </source>
</reference>
<dbReference type="EMBL" id="UGPG01000001">
    <property type="protein sequence ID" value="STY44354.1"/>
    <property type="molecule type" value="Genomic_DNA"/>
</dbReference>
<accession>A0A378MEX8</accession>
<organism evidence="2 3">
    <name type="scientific">Listeria grayi</name>
    <name type="common">Listeria murrayi</name>
    <dbReference type="NCBI Taxonomy" id="1641"/>
    <lineage>
        <taxon>Bacteria</taxon>
        <taxon>Bacillati</taxon>
        <taxon>Bacillota</taxon>
        <taxon>Bacilli</taxon>
        <taxon>Bacillales</taxon>
        <taxon>Listeriaceae</taxon>
        <taxon>Listeria</taxon>
    </lineage>
</organism>
<keyword evidence="1" id="KW-0812">Transmembrane</keyword>
<keyword evidence="1" id="KW-0472">Membrane</keyword>
<dbReference type="RefSeq" id="WP_172465184.1">
    <property type="nucleotide sequence ID" value="NZ_UGPG01000001.1"/>
</dbReference>
<evidence type="ECO:0000256" key="1">
    <source>
        <dbReference type="SAM" id="Phobius"/>
    </source>
</evidence>
<evidence type="ECO:0000313" key="3">
    <source>
        <dbReference type="Proteomes" id="UP000254879"/>
    </source>
</evidence>
<name>A0A378MEX8_LISGR</name>
<dbReference type="Proteomes" id="UP000254879">
    <property type="component" value="Unassembled WGS sequence"/>
</dbReference>
<evidence type="ECO:0000313" key="2">
    <source>
        <dbReference type="EMBL" id="STY44354.1"/>
    </source>
</evidence>
<sequence>MGELIMAEQHVLLWQIVLALAIVDFIFISVFLAIRERRIVKPAIVNV</sequence>
<gene>
    <name evidence="2" type="ORF">NCTC10815_01696</name>
</gene>
<keyword evidence="1" id="KW-1133">Transmembrane helix</keyword>
<proteinExistence type="predicted"/>